<dbReference type="SUPFAM" id="SSF52075">
    <property type="entry name" value="Outer arm dynein light chain 1"/>
    <property type="match status" value="1"/>
</dbReference>
<dbReference type="SMART" id="SM00365">
    <property type="entry name" value="LRR_SD22"/>
    <property type="match status" value="3"/>
</dbReference>
<feature type="compositionally biased region" description="Low complexity" evidence="9">
    <location>
        <begin position="288"/>
        <end position="298"/>
    </location>
</feature>
<dbReference type="PROSITE" id="PS51450">
    <property type="entry name" value="LRR"/>
    <property type="match status" value="3"/>
</dbReference>
<accession>A0A6G0YDV7</accession>
<dbReference type="PANTHER" id="PTHR45973">
    <property type="entry name" value="PROTEIN PHOSPHATASE 1 REGULATORY SUBUNIT SDS22-RELATED"/>
    <property type="match status" value="1"/>
</dbReference>
<dbReference type="EMBL" id="VUJU01004622">
    <property type="protein sequence ID" value="KAF0753785.1"/>
    <property type="molecule type" value="Genomic_DNA"/>
</dbReference>
<evidence type="ECO:0000256" key="1">
    <source>
        <dbReference type="ARBA" id="ARBA00003843"/>
    </source>
</evidence>
<comment type="caution">
    <text evidence="10">The sequence shown here is derived from an EMBL/GenBank/DDBJ whole genome shotgun (WGS) entry which is preliminary data.</text>
</comment>
<feature type="region of interest" description="Disordered" evidence="9">
    <location>
        <begin position="271"/>
        <end position="298"/>
    </location>
</feature>
<organism evidence="10 11">
    <name type="scientific">Aphis craccivora</name>
    <name type="common">Cowpea aphid</name>
    <dbReference type="NCBI Taxonomy" id="307492"/>
    <lineage>
        <taxon>Eukaryota</taxon>
        <taxon>Metazoa</taxon>
        <taxon>Ecdysozoa</taxon>
        <taxon>Arthropoda</taxon>
        <taxon>Hexapoda</taxon>
        <taxon>Insecta</taxon>
        <taxon>Pterygota</taxon>
        <taxon>Neoptera</taxon>
        <taxon>Paraneoptera</taxon>
        <taxon>Hemiptera</taxon>
        <taxon>Sternorrhyncha</taxon>
        <taxon>Aphidomorpha</taxon>
        <taxon>Aphidoidea</taxon>
        <taxon>Aphididae</taxon>
        <taxon>Aphidini</taxon>
        <taxon>Aphis</taxon>
        <taxon>Aphis</taxon>
    </lineage>
</organism>
<evidence type="ECO:0000256" key="8">
    <source>
        <dbReference type="ARBA" id="ARBA00024433"/>
    </source>
</evidence>
<evidence type="ECO:0000313" key="10">
    <source>
        <dbReference type="EMBL" id="KAF0753785.1"/>
    </source>
</evidence>
<dbReference type="AlphaFoldDB" id="A0A6G0YDV7"/>
<feature type="compositionally biased region" description="Acidic residues" evidence="9">
    <location>
        <begin position="274"/>
        <end position="287"/>
    </location>
</feature>
<evidence type="ECO:0000256" key="4">
    <source>
        <dbReference type="ARBA" id="ARBA00022614"/>
    </source>
</evidence>
<comment type="function">
    <text evidence="1">Cilium-specific protein required for cilia structures.</text>
</comment>
<sequence length="298" mass="33723">MIFRMTKETLREICKQNKLYMIPRHNDVLYLHFKGMPRICVNCIENLEEYTGLKCLWIENNCLTYISGLENQTKLVGLYMHNNAISKIENLDSLIKLNTLNLSHNFVKDLNSLIISHNKLSSANDISHLVNCKTLSILDLSYNYLDDPEIVDVFTNMESLRVLSLTGNNVISKIKNYRKTLTIKCKELLNLDERPIFKKDRLSTGGIEAEQAMRSKLNAEEQKTITDSVRAIMSLRRNRNVQIIPSASGDSGFQGSFEGGDSTDSLVVSKDYYDECDSSDEDSDSTDDGSSTKAAKPL</sequence>
<feature type="non-terminal residue" evidence="10">
    <location>
        <position position="298"/>
    </location>
</feature>
<dbReference type="InterPro" id="IPR032675">
    <property type="entry name" value="LRR_dom_sf"/>
</dbReference>
<keyword evidence="4" id="KW-0433">Leucine-rich repeat</keyword>
<dbReference type="InterPro" id="IPR001611">
    <property type="entry name" value="Leu-rich_rpt"/>
</dbReference>
<evidence type="ECO:0000256" key="9">
    <source>
        <dbReference type="SAM" id="MobiDB-lite"/>
    </source>
</evidence>
<evidence type="ECO:0000256" key="6">
    <source>
        <dbReference type="ARBA" id="ARBA00023069"/>
    </source>
</evidence>
<dbReference type="GO" id="GO:0035082">
    <property type="term" value="P:axoneme assembly"/>
    <property type="evidence" value="ECO:0007669"/>
    <property type="project" value="TreeGrafter"/>
</dbReference>
<keyword evidence="7" id="KW-0966">Cell projection</keyword>
<dbReference type="InterPro" id="IPR050576">
    <property type="entry name" value="Cilia_flagella_integrity"/>
</dbReference>
<evidence type="ECO:0000256" key="3">
    <source>
        <dbReference type="ARBA" id="ARBA00006453"/>
    </source>
</evidence>
<evidence type="ECO:0000256" key="2">
    <source>
        <dbReference type="ARBA" id="ARBA00004138"/>
    </source>
</evidence>
<proteinExistence type="inferred from homology"/>
<comment type="similarity">
    <text evidence="3">Belongs to the DNAAF1 family.</text>
</comment>
<evidence type="ECO:0000256" key="5">
    <source>
        <dbReference type="ARBA" id="ARBA00022737"/>
    </source>
</evidence>
<dbReference type="Proteomes" id="UP000478052">
    <property type="component" value="Unassembled WGS sequence"/>
</dbReference>
<dbReference type="PANTHER" id="PTHR45973:SF9">
    <property type="entry name" value="LEUCINE-RICH REPEAT-CONTAINING PROTEIN 46"/>
    <property type="match status" value="1"/>
</dbReference>
<gene>
    <name evidence="10" type="ORF">FWK35_00025068</name>
</gene>
<keyword evidence="5" id="KW-0677">Repeat</keyword>
<dbReference type="GO" id="GO:0005930">
    <property type="term" value="C:axoneme"/>
    <property type="evidence" value="ECO:0007669"/>
    <property type="project" value="TreeGrafter"/>
</dbReference>
<dbReference type="GO" id="GO:0070840">
    <property type="term" value="F:dynein complex binding"/>
    <property type="evidence" value="ECO:0007669"/>
    <property type="project" value="TreeGrafter"/>
</dbReference>
<dbReference type="OrthoDB" id="1904536at2759"/>
<protein>
    <recommendedName>
        <fullName evidence="8">Dynein axonemal assembly factor 1 homolog</fullName>
    </recommendedName>
</protein>
<keyword evidence="6" id="KW-0969">Cilium</keyword>
<comment type="subcellular location">
    <subcellularLocation>
        <location evidence="2">Cell projection</location>
        <location evidence="2">Cilium</location>
    </subcellularLocation>
</comment>
<name>A0A6G0YDV7_APHCR</name>
<dbReference type="Gene3D" id="3.80.10.10">
    <property type="entry name" value="Ribonuclease Inhibitor"/>
    <property type="match status" value="2"/>
</dbReference>
<evidence type="ECO:0000256" key="7">
    <source>
        <dbReference type="ARBA" id="ARBA00023273"/>
    </source>
</evidence>
<keyword evidence="11" id="KW-1185">Reference proteome</keyword>
<reference evidence="10 11" key="1">
    <citation type="submission" date="2019-08" db="EMBL/GenBank/DDBJ databases">
        <title>Whole genome of Aphis craccivora.</title>
        <authorList>
            <person name="Voronova N.V."/>
            <person name="Shulinski R.S."/>
            <person name="Bandarenka Y.V."/>
            <person name="Zhorov D.G."/>
            <person name="Warner D."/>
        </authorList>
    </citation>
    <scope>NUCLEOTIDE SEQUENCE [LARGE SCALE GENOMIC DNA]</scope>
    <source>
        <strain evidence="10">180601</strain>
        <tissue evidence="10">Whole Body</tissue>
    </source>
</reference>
<evidence type="ECO:0000313" key="11">
    <source>
        <dbReference type="Proteomes" id="UP000478052"/>
    </source>
</evidence>